<dbReference type="Pfam" id="PF00156">
    <property type="entry name" value="Pribosyltran"/>
    <property type="match status" value="1"/>
</dbReference>
<evidence type="ECO:0000256" key="10">
    <source>
        <dbReference type="ARBA" id="ARBA00022726"/>
    </source>
</evidence>
<dbReference type="STRING" id="335543.Sfum_1422"/>
<dbReference type="KEGG" id="sfu:Sfum_1422"/>
<dbReference type="NCBIfam" id="TIGR01203">
    <property type="entry name" value="HGPRTase"/>
    <property type="match status" value="1"/>
</dbReference>
<keyword evidence="7 15" id="KW-0328">Glycosyltransferase</keyword>
<evidence type="ECO:0000259" key="16">
    <source>
        <dbReference type="Pfam" id="PF00156"/>
    </source>
</evidence>
<evidence type="ECO:0000256" key="1">
    <source>
        <dbReference type="ARBA" id="ARBA00001946"/>
    </source>
</evidence>
<sequence>MENYRLVERIDPHGVTKLVSELADRINRDYEGRSLLVIGILKGSFIFMADLVRRLSLPVKLDFVRLASYGDKAESSGRVQITKRIELPVQGHHVLVVEDIIDTGVTLKWFLEHLREHRPESVRVCALIDKRERREVEVPLDYVGISVEKGFLVGYGLDFSEKHRNLPGIFEVCFE</sequence>
<keyword evidence="12 15" id="KW-0460">Magnesium</keyword>
<dbReference type="EC" id="2.4.2.8" evidence="5 15"/>
<dbReference type="GO" id="GO:0000287">
    <property type="term" value="F:magnesium ion binding"/>
    <property type="evidence" value="ECO:0007669"/>
    <property type="project" value="TreeGrafter"/>
</dbReference>
<dbReference type="GO" id="GO:0032263">
    <property type="term" value="P:GMP salvage"/>
    <property type="evidence" value="ECO:0007669"/>
    <property type="project" value="TreeGrafter"/>
</dbReference>
<comment type="pathway">
    <text evidence="3 15">Purine metabolism; IMP biosynthesis via salvage pathway; IMP from hypoxanthine: step 1/1.</text>
</comment>
<dbReference type="InterPro" id="IPR050408">
    <property type="entry name" value="HGPRT"/>
</dbReference>
<comment type="cofactor">
    <cofactor evidence="1 15">
        <name>Mg(2+)</name>
        <dbReference type="ChEBI" id="CHEBI:18420"/>
    </cofactor>
</comment>
<dbReference type="GO" id="GO:0032264">
    <property type="term" value="P:IMP salvage"/>
    <property type="evidence" value="ECO:0007669"/>
    <property type="project" value="UniProtKB-UniPathway"/>
</dbReference>
<evidence type="ECO:0000256" key="12">
    <source>
        <dbReference type="ARBA" id="ARBA00022842"/>
    </source>
</evidence>
<evidence type="ECO:0000256" key="7">
    <source>
        <dbReference type="ARBA" id="ARBA00022676"/>
    </source>
</evidence>
<keyword evidence="6 15" id="KW-0963">Cytoplasm</keyword>
<evidence type="ECO:0000256" key="6">
    <source>
        <dbReference type="ARBA" id="ARBA00022490"/>
    </source>
</evidence>
<dbReference type="InParanoid" id="A0LI61"/>
<evidence type="ECO:0000256" key="2">
    <source>
        <dbReference type="ARBA" id="ARBA00004496"/>
    </source>
</evidence>
<dbReference type="AlphaFoldDB" id="A0LI61"/>
<dbReference type="FunCoup" id="A0LI61">
    <property type="interactions" value="457"/>
</dbReference>
<dbReference type="RefSeq" id="WP_011698284.1">
    <property type="nucleotide sequence ID" value="NC_008554.1"/>
</dbReference>
<dbReference type="InterPro" id="IPR029057">
    <property type="entry name" value="PRTase-like"/>
</dbReference>
<dbReference type="GO" id="GO:0052657">
    <property type="term" value="F:guanine phosphoribosyltransferase activity"/>
    <property type="evidence" value="ECO:0007669"/>
    <property type="project" value="RHEA"/>
</dbReference>
<organism evidence="17 18">
    <name type="scientific">Syntrophobacter fumaroxidans (strain DSM 10017 / MPOB)</name>
    <dbReference type="NCBI Taxonomy" id="335543"/>
    <lineage>
        <taxon>Bacteria</taxon>
        <taxon>Pseudomonadati</taxon>
        <taxon>Thermodesulfobacteriota</taxon>
        <taxon>Syntrophobacteria</taxon>
        <taxon>Syntrophobacterales</taxon>
        <taxon>Syntrophobacteraceae</taxon>
        <taxon>Syntrophobacter</taxon>
    </lineage>
</organism>
<evidence type="ECO:0000256" key="14">
    <source>
        <dbReference type="ARBA" id="ARBA00049402"/>
    </source>
</evidence>
<dbReference type="CDD" id="cd06223">
    <property type="entry name" value="PRTases_typeI"/>
    <property type="match status" value="1"/>
</dbReference>
<dbReference type="GO" id="GO:0006178">
    <property type="term" value="P:guanine salvage"/>
    <property type="evidence" value="ECO:0007669"/>
    <property type="project" value="TreeGrafter"/>
</dbReference>
<evidence type="ECO:0000256" key="15">
    <source>
        <dbReference type="RuleBase" id="RU364099"/>
    </source>
</evidence>
<evidence type="ECO:0000256" key="4">
    <source>
        <dbReference type="ARBA" id="ARBA00008391"/>
    </source>
</evidence>
<dbReference type="FunFam" id="3.40.50.2020:FF:000006">
    <property type="entry name" value="Hypoxanthine phosphoribosyltransferase"/>
    <property type="match status" value="1"/>
</dbReference>
<gene>
    <name evidence="17" type="ordered locus">Sfum_1422</name>
</gene>
<dbReference type="UniPathway" id="UPA00591">
    <property type="reaction ID" value="UER00648"/>
</dbReference>
<keyword evidence="9 15" id="KW-0479">Metal-binding</keyword>
<dbReference type="InterPro" id="IPR005904">
    <property type="entry name" value="Hxn_phspho_trans"/>
</dbReference>
<evidence type="ECO:0000256" key="3">
    <source>
        <dbReference type="ARBA" id="ARBA00004669"/>
    </source>
</evidence>
<comment type="subcellular location">
    <subcellularLocation>
        <location evidence="2 15">Cytoplasm</location>
    </subcellularLocation>
</comment>
<dbReference type="EMBL" id="CP000478">
    <property type="protein sequence ID" value="ABK17113.1"/>
    <property type="molecule type" value="Genomic_DNA"/>
</dbReference>
<dbReference type="PANTHER" id="PTHR43340:SF1">
    <property type="entry name" value="HYPOXANTHINE PHOSPHORIBOSYLTRANSFERASE"/>
    <property type="match status" value="1"/>
</dbReference>
<keyword evidence="11 15" id="KW-0547">Nucleotide-binding</keyword>
<comment type="similarity">
    <text evidence="4 15">Belongs to the purine/pyrimidine phosphoribosyltransferase family.</text>
</comment>
<evidence type="ECO:0000313" key="18">
    <source>
        <dbReference type="Proteomes" id="UP000001784"/>
    </source>
</evidence>
<evidence type="ECO:0000256" key="11">
    <source>
        <dbReference type="ARBA" id="ARBA00022741"/>
    </source>
</evidence>
<comment type="catalytic activity">
    <reaction evidence="13">
        <text>GMP + diphosphate = guanine + 5-phospho-alpha-D-ribose 1-diphosphate</text>
        <dbReference type="Rhea" id="RHEA:25424"/>
        <dbReference type="ChEBI" id="CHEBI:16235"/>
        <dbReference type="ChEBI" id="CHEBI:33019"/>
        <dbReference type="ChEBI" id="CHEBI:58017"/>
        <dbReference type="ChEBI" id="CHEBI:58115"/>
        <dbReference type="EC" id="2.4.2.8"/>
    </reaction>
    <physiologicalReaction direction="right-to-left" evidence="13">
        <dbReference type="Rhea" id="RHEA:25426"/>
    </physiologicalReaction>
</comment>
<dbReference type="GO" id="GO:0006166">
    <property type="term" value="P:purine ribonucleoside salvage"/>
    <property type="evidence" value="ECO:0007669"/>
    <property type="project" value="UniProtKB-KW"/>
</dbReference>
<keyword evidence="10 15" id="KW-0660">Purine salvage</keyword>
<dbReference type="HOGENOM" id="CLU_073615_0_0_7"/>
<dbReference type="PANTHER" id="PTHR43340">
    <property type="entry name" value="HYPOXANTHINE-GUANINE PHOSPHORIBOSYLTRANSFERASE"/>
    <property type="match status" value="1"/>
</dbReference>
<feature type="domain" description="Phosphoribosyltransferase" evidence="16">
    <location>
        <begin position="14"/>
        <end position="159"/>
    </location>
</feature>
<keyword evidence="18" id="KW-1185">Reference proteome</keyword>
<dbReference type="GO" id="GO:0046100">
    <property type="term" value="P:hypoxanthine metabolic process"/>
    <property type="evidence" value="ECO:0007669"/>
    <property type="project" value="TreeGrafter"/>
</dbReference>
<dbReference type="SUPFAM" id="SSF53271">
    <property type="entry name" value="PRTase-like"/>
    <property type="match status" value="1"/>
</dbReference>
<evidence type="ECO:0000256" key="8">
    <source>
        <dbReference type="ARBA" id="ARBA00022679"/>
    </source>
</evidence>
<evidence type="ECO:0000256" key="5">
    <source>
        <dbReference type="ARBA" id="ARBA00011895"/>
    </source>
</evidence>
<dbReference type="GO" id="GO:0005829">
    <property type="term" value="C:cytosol"/>
    <property type="evidence" value="ECO:0007669"/>
    <property type="project" value="TreeGrafter"/>
</dbReference>
<evidence type="ECO:0000313" key="17">
    <source>
        <dbReference type="EMBL" id="ABK17113.1"/>
    </source>
</evidence>
<dbReference type="GO" id="GO:0000166">
    <property type="term" value="F:nucleotide binding"/>
    <property type="evidence" value="ECO:0007669"/>
    <property type="project" value="UniProtKB-KW"/>
</dbReference>
<protein>
    <recommendedName>
        <fullName evidence="5 15">Hypoxanthine phosphoribosyltransferase</fullName>
        <ecNumber evidence="5 15">2.4.2.8</ecNumber>
    </recommendedName>
</protein>
<accession>A0LI61</accession>
<dbReference type="eggNOG" id="COG0634">
    <property type="taxonomic scope" value="Bacteria"/>
</dbReference>
<reference evidence="17 18" key="1">
    <citation type="submission" date="2006-10" db="EMBL/GenBank/DDBJ databases">
        <title>Complete sequence of Syntrophobacter fumaroxidans MPOB.</title>
        <authorList>
            <consortium name="US DOE Joint Genome Institute"/>
            <person name="Copeland A."/>
            <person name="Lucas S."/>
            <person name="Lapidus A."/>
            <person name="Barry K."/>
            <person name="Detter J.C."/>
            <person name="Glavina del Rio T."/>
            <person name="Hammon N."/>
            <person name="Israni S."/>
            <person name="Pitluck S."/>
            <person name="Goltsman E.G."/>
            <person name="Martinez M."/>
            <person name="Schmutz J."/>
            <person name="Larimer F."/>
            <person name="Land M."/>
            <person name="Hauser L."/>
            <person name="Kyrpides N."/>
            <person name="Kim E."/>
            <person name="Boone D.R."/>
            <person name="Brockman F."/>
            <person name="Culley D."/>
            <person name="Ferry J."/>
            <person name="Gunsalus R."/>
            <person name="McInerney M.J."/>
            <person name="Morrison M."/>
            <person name="Plugge C."/>
            <person name="Rohlin L."/>
            <person name="Scholten J."/>
            <person name="Sieber J."/>
            <person name="Stams A.J.M."/>
            <person name="Worm P."/>
            <person name="Henstra A.M."/>
            <person name="Richardson P."/>
        </authorList>
    </citation>
    <scope>NUCLEOTIDE SEQUENCE [LARGE SCALE GENOMIC DNA]</scope>
    <source>
        <strain evidence="18">DSM 10017 / MPOB</strain>
    </source>
</reference>
<dbReference type="InterPro" id="IPR000836">
    <property type="entry name" value="PRTase_dom"/>
</dbReference>
<evidence type="ECO:0000256" key="9">
    <source>
        <dbReference type="ARBA" id="ARBA00022723"/>
    </source>
</evidence>
<comment type="catalytic activity">
    <reaction evidence="14">
        <text>IMP + diphosphate = hypoxanthine + 5-phospho-alpha-D-ribose 1-diphosphate</text>
        <dbReference type="Rhea" id="RHEA:17973"/>
        <dbReference type="ChEBI" id="CHEBI:17368"/>
        <dbReference type="ChEBI" id="CHEBI:33019"/>
        <dbReference type="ChEBI" id="CHEBI:58017"/>
        <dbReference type="ChEBI" id="CHEBI:58053"/>
        <dbReference type="EC" id="2.4.2.8"/>
    </reaction>
    <physiologicalReaction direction="right-to-left" evidence="14">
        <dbReference type="Rhea" id="RHEA:17975"/>
    </physiologicalReaction>
</comment>
<keyword evidence="8 15" id="KW-0808">Transferase</keyword>
<dbReference type="Proteomes" id="UP000001784">
    <property type="component" value="Chromosome"/>
</dbReference>
<evidence type="ECO:0000256" key="13">
    <source>
        <dbReference type="ARBA" id="ARBA00048811"/>
    </source>
</evidence>
<name>A0LI61_SYNFM</name>
<dbReference type="Gene3D" id="3.40.50.2020">
    <property type="match status" value="1"/>
</dbReference>
<proteinExistence type="inferred from homology"/>
<dbReference type="GO" id="GO:0004422">
    <property type="term" value="F:hypoxanthine phosphoribosyltransferase activity"/>
    <property type="evidence" value="ECO:0007669"/>
    <property type="project" value="InterPro"/>
</dbReference>